<dbReference type="OrthoDB" id="546356at2759"/>
<comment type="caution">
    <text evidence="2">The sequence shown here is derived from an EMBL/GenBank/DDBJ whole genome shotgun (WGS) entry which is preliminary data.</text>
</comment>
<organism evidence="2 3">
    <name type="scientific">Tetrabaena socialis</name>
    <dbReference type="NCBI Taxonomy" id="47790"/>
    <lineage>
        <taxon>Eukaryota</taxon>
        <taxon>Viridiplantae</taxon>
        <taxon>Chlorophyta</taxon>
        <taxon>core chlorophytes</taxon>
        <taxon>Chlorophyceae</taxon>
        <taxon>CS clade</taxon>
        <taxon>Chlamydomonadales</taxon>
        <taxon>Tetrabaenaceae</taxon>
        <taxon>Tetrabaena</taxon>
    </lineage>
</organism>
<gene>
    <name evidence="2" type="ORF">TSOC_000014</name>
</gene>
<feature type="region of interest" description="Disordered" evidence="1">
    <location>
        <begin position="1"/>
        <end position="35"/>
    </location>
</feature>
<proteinExistence type="predicted"/>
<evidence type="ECO:0000313" key="2">
    <source>
        <dbReference type="EMBL" id="PNH12968.1"/>
    </source>
</evidence>
<name>A0A2J8AKD1_9CHLO</name>
<evidence type="ECO:0000313" key="3">
    <source>
        <dbReference type="Proteomes" id="UP000236333"/>
    </source>
</evidence>
<evidence type="ECO:0000256" key="1">
    <source>
        <dbReference type="SAM" id="MobiDB-lite"/>
    </source>
</evidence>
<feature type="region of interest" description="Disordered" evidence="1">
    <location>
        <begin position="49"/>
        <end position="102"/>
    </location>
</feature>
<protein>
    <submittedName>
        <fullName evidence="2">Uncharacterized protein</fullName>
    </submittedName>
</protein>
<feature type="region of interest" description="Disordered" evidence="1">
    <location>
        <begin position="164"/>
        <end position="193"/>
    </location>
</feature>
<reference evidence="2 3" key="1">
    <citation type="journal article" date="2017" name="Mol. Biol. Evol.">
        <title>The 4-celled Tetrabaena socialis nuclear genome reveals the essential components for genetic control of cell number at the origin of multicellularity in the volvocine lineage.</title>
        <authorList>
            <person name="Featherston J."/>
            <person name="Arakaki Y."/>
            <person name="Hanschen E.R."/>
            <person name="Ferris P.J."/>
            <person name="Michod R.E."/>
            <person name="Olson B.J.S.C."/>
            <person name="Nozaki H."/>
            <person name="Durand P.M."/>
        </authorList>
    </citation>
    <scope>NUCLEOTIDE SEQUENCE [LARGE SCALE GENOMIC DNA]</scope>
    <source>
        <strain evidence="2 3">NIES-571</strain>
    </source>
</reference>
<feature type="compositionally biased region" description="Low complexity" evidence="1">
    <location>
        <begin position="83"/>
        <end position="92"/>
    </location>
</feature>
<keyword evidence="3" id="KW-1185">Reference proteome</keyword>
<sequence length="193" mass="19535">MASSSSSGGALLVPGNGSTAGRVGRSTERKGLSVKTSRVAISRLVRGRMMLRKSASPQSPPSPNQECAVNPRTGKVALGPWLGPYGPGADSPPSSPPPLFLDTNGNTFASLTAAGLLPRSSSVPLPLATEKQAAAAATAATRQLHALVGKVAQRQAAEAAAGLARQLGKRSGRGVPSGGRCGATMSRHINQPR</sequence>
<dbReference type="Proteomes" id="UP000236333">
    <property type="component" value="Unassembled WGS sequence"/>
</dbReference>
<accession>A0A2J8AKD1</accession>
<dbReference type="EMBL" id="PGGS01000001">
    <property type="protein sequence ID" value="PNH12968.1"/>
    <property type="molecule type" value="Genomic_DNA"/>
</dbReference>
<dbReference type="AlphaFoldDB" id="A0A2J8AKD1"/>
<feature type="compositionally biased region" description="Low complexity" evidence="1">
    <location>
        <begin position="1"/>
        <end position="12"/>
    </location>
</feature>